<evidence type="ECO:0008006" key="4">
    <source>
        <dbReference type="Google" id="ProtNLM"/>
    </source>
</evidence>
<gene>
    <name evidence="2" type="ORF">DI556_22605</name>
</gene>
<dbReference type="InterPro" id="IPR010921">
    <property type="entry name" value="Trp_repressor/repl_initiator"/>
</dbReference>
<feature type="region of interest" description="Disordered" evidence="1">
    <location>
        <begin position="68"/>
        <end position="94"/>
    </location>
</feature>
<dbReference type="Proteomes" id="UP000249185">
    <property type="component" value="Unassembled WGS sequence"/>
</dbReference>
<organism evidence="2 3">
    <name type="scientific">Rhodovulum sulfidophilum</name>
    <name type="common">Rhodobacter sulfidophilus</name>
    <dbReference type="NCBI Taxonomy" id="35806"/>
    <lineage>
        <taxon>Bacteria</taxon>
        <taxon>Pseudomonadati</taxon>
        <taxon>Pseudomonadota</taxon>
        <taxon>Alphaproteobacteria</taxon>
        <taxon>Rhodobacterales</taxon>
        <taxon>Paracoccaceae</taxon>
        <taxon>Rhodovulum</taxon>
    </lineage>
</organism>
<dbReference type="EMBL" id="QFPW01000053">
    <property type="protein sequence ID" value="PZQ45517.1"/>
    <property type="molecule type" value="Genomic_DNA"/>
</dbReference>
<reference evidence="2 3" key="1">
    <citation type="submission" date="2017-08" db="EMBL/GenBank/DDBJ databases">
        <title>Infants hospitalized years apart are colonized by the same room-sourced microbial strains.</title>
        <authorList>
            <person name="Brooks B."/>
            <person name="Olm M.R."/>
            <person name="Firek B.A."/>
            <person name="Baker R."/>
            <person name="Thomas B.C."/>
            <person name="Morowitz M.J."/>
            <person name="Banfield J.F."/>
        </authorList>
    </citation>
    <scope>NUCLEOTIDE SEQUENCE [LARGE SCALE GENOMIC DNA]</scope>
    <source>
        <strain evidence="2">S2_005_002_R2_34</strain>
    </source>
</reference>
<dbReference type="GO" id="GO:0004803">
    <property type="term" value="F:transposase activity"/>
    <property type="evidence" value="ECO:0007669"/>
    <property type="project" value="InterPro"/>
</dbReference>
<evidence type="ECO:0000313" key="3">
    <source>
        <dbReference type="Proteomes" id="UP000249185"/>
    </source>
</evidence>
<dbReference type="PANTHER" id="PTHR37936:SF3">
    <property type="entry name" value="TRANSPOSASE INSC FOR INSERTION ELEMENT IS2A-RELATED"/>
    <property type="match status" value="1"/>
</dbReference>
<dbReference type="GO" id="GO:0006313">
    <property type="term" value="P:DNA transposition"/>
    <property type="evidence" value="ECO:0007669"/>
    <property type="project" value="InterPro"/>
</dbReference>
<name>A0A2W5PLL7_RHOSU</name>
<dbReference type="AlphaFoldDB" id="A0A2W5PLL7"/>
<dbReference type="InterPro" id="IPR002514">
    <property type="entry name" value="Transposase_8"/>
</dbReference>
<dbReference type="SUPFAM" id="SSF48295">
    <property type="entry name" value="TrpR-like"/>
    <property type="match status" value="1"/>
</dbReference>
<evidence type="ECO:0000256" key="1">
    <source>
        <dbReference type="SAM" id="MobiDB-lite"/>
    </source>
</evidence>
<dbReference type="PANTHER" id="PTHR37936">
    <property type="entry name" value="TRANSPOSASE INSC FOR INSERTION ELEMENT IS2A-RELATED"/>
    <property type="match status" value="1"/>
</dbReference>
<evidence type="ECO:0000313" key="2">
    <source>
        <dbReference type="EMBL" id="PZQ45517.1"/>
    </source>
</evidence>
<dbReference type="NCBIfam" id="NF047595">
    <property type="entry name" value="IS66_ISRel24_TnpA"/>
    <property type="match status" value="1"/>
</dbReference>
<accession>A0A2W5PLL7</accession>
<dbReference type="Pfam" id="PF01527">
    <property type="entry name" value="HTH_Tnp_1"/>
    <property type="match status" value="1"/>
</dbReference>
<comment type="caution">
    <text evidence="2">The sequence shown here is derived from an EMBL/GenBank/DDBJ whole genome shotgun (WGS) entry which is preliminary data.</text>
</comment>
<protein>
    <recommendedName>
        <fullName evidence="4">Transposase</fullName>
    </recommendedName>
</protein>
<proteinExistence type="predicted"/>
<dbReference type="GO" id="GO:0043565">
    <property type="term" value="F:sequence-specific DNA binding"/>
    <property type="evidence" value="ECO:0007669"/>
    <property type="project" value="InterPro"/>
</dbReference>
<sequence>MDGLKDRSTVSRLEIIELGRRRRWSDTERLRIVEASFAGSRLVSATARAHGISRSLLTTWRRMAREGKLGAEPGPSFAPVVLAPSPDGTPEQRSDAERIEIVLVNGRRLIVGAGIDPAALARVVAVLERA</sequence>